<protein>
    <recommendedName>
        <fullName evidence="2">Novel toxin 17 domain-containing protein</fullName>
    </recommendedName>
</protein>
<evidence type="ECO:0000313" key="3">
    <source>
        <dbReference type="EMBL" id="GIE72394.1"/>
    </source>
</evidence>
<feature type="domain" description="Novel toxin 17" evidence="2">
    <location>
        <begin position="52"/>
        <end position="141"/>
    </location>
</feature>
<dbReference type="RefSeq" id="WP_203830105.1">
    <property type="nucleotide sequence ID" value="NZ_BAAATY010000052.1"/>
</dbReference>
<sequence length="142" mass="15267">MASGGSAARHGGAEVAEGIIARAARKLLKKAKKAAARSGKTARGAARSGTKGRIKDAGLPTKGRIRYVPPKGYNPSMPLPRTPRGGYKDRFGNEWTKGPSRTPGQEFEWDVQLRGKGREQLGKWTRDGSHANVSLDGHITHK</sequence>
<keyword evidence="4" id="KW-1185">Reference proteome</keyword>
<organism evidence="3 4">
    <name type="scientific">Actinoplanes palleronii</name>
    <dbReference type="NCBI Taxonomy" id="113570"/>
    <lineage>
        <taxon>Bacteria</taxon>
        <taxon>Bacillati</taxon>
        <taxon>Actinomycetota</taxon>
        <taxon>Actinomycetes</taxon>
        <taxon>Micromonosporales</taxon>
        <taxon>Micromonosporaceae</taxon>
        <taxon>Actinoplanes</taxon>
    </lineage>
</organism>
<evidence type="ECO:0000259" key="2">
    <source>
        <dbReference type="Pfam" id="PF15524"/>
    </source>
</evidence>
<comment type="caution">
    <text evidence="3">The sequence shown here is derived from an EMBL/GenBank/DDBJ whole genome shotgun (WGS) entry which is preliminary data.</text>
</comment>
<feature type="compositionally biased region" description="Low complexity" evidence="1">
    <location>
        <begin position="36"/>
        <end position="49"/>
    </location>
</feature>
<dbReference type="InterPro" id="IPR029117">
    <property type="entry name" value="Ntox17"/>
</dbReference>
<name>A0ABQ4BP04_9ACTN</name>
<dbReference type="EMBL" id="BOMS01000143">
    <property type="protein sequence ID" value="GIE72394.1"/>
    <property type="molecule type" value="Genomic_DNA"/>
</dbReference>
<feature type="region of interest" description="Disordered" evidence="1">
    <location>
        <begin position="120"/>
        <end position="142"/>
    </location>
</feature>
<evidence type="ECO:0000256" key="1">
    <source>
        <dbReference type="SAM" id="MobiDB-lite"/>
    </source>
</evidence>
<dbReference type="Proteomes" id="UP000624709">
    <property type="component" value="Unassembled WGS sequence"/>
</dbReference>
<reference evidence="3 4" key="1">
    <citation type="submission" date="2021-01" db="EMBL/GenBank/DDBJ databases">
        <title>Whole genome shotgun sequence of Actinoplanes palleronii NBRC 14916.</title>
        <authorList>
            <person name="Komaki H."/>
            <person name="Tamura T."/>
        </authorList>
    </citation>
    <scope>NUCLEOTIDE SEQUENCE [LARGE SCALE GENOMIC DNA]</scope>
    <source>
        <strain evidence="3 4">NBRC 14916</strain>
    </source>
</reference>
<proteinExistence type="predicted"/>
<evidence type="ECO:0000313" key="4">
    <source>
        <dbReference type="Proteomes" id="UP000624709"/>
    </source>
</evidence>
<feature type="region of interest" description="Disordered" evidence="1">
    <location>
        <begin position="31"/>
        <end position="105"/>
    </location>
</feature>
<feature type="compositionally biased region" description="Basic and acidic residues" evidence="1">
    <location>
        <begin position="120"/>
        <end position="129"/>
    </location>
</feature>
<accession>A0ABQ4BP04</accession>
<dbReference type="Pfam" id="PF15524">
    <property type="entry name" value="Ntox17"/>
    <property type="match status" value="1"/>
</dbReference>
<gene>
    <name evidence="3" type="ORF">Apa02nite_085020</name>
</gene>